<organism evidence="1 2">
    <name type="scientific">Lacrimispora algidixylanolytica</name>
    <dbReference type="NCBI Taxonomy" id="94868"/>
    <lineage>
        <taxon>Bacteria</taxon>
        <taxon>Bacillati</taxon>
        <taxon>Bacillota</taxon>
        <taxon>Clostridia</taxon>
        <taxon>Lachnospirales</taxon>
        <taxon>Lachnospiraceae</taxon>
        <taxon>Lacrimispora</taxon>
    </lineage>
</organism>
<name>A0A419T865_9FIRM</name>
<dbReference type="OrthoDB" id="1927593at2"/>
<dbReference type="Proteomes" id="UP000284277">
    <property type="component" value="Unassembled WGS sequence"/>
</dbReference>
<gene>
    <name evidence="1" type="ORF">BET01_13520</name>
</gene>
<keyword evidence="2" id="KW-1185">Reference proteome</keyword>
<evidence type="ECO:0000313" key="1">
    <source>
        <dbReference type="EMBL" id="RKD33556.1"/>
    </source>
</evidence>
<reference evidence="1 2" key="1">
    <citation type="submission" date="2016-08" db="EMBL/GenBank/DDBJ databases">
        <title>A new outlook on sporulation: Clostridium algidixylanolyticum.</title>
        <authorList>
            <person name="Poppleton D.I."/>
            <person name="Gribaldo S."/>
        </authorList>
    </citation>
    <scope>NUCLEOTIDE SEQUENCE [LARGE SCALE GENOMIC DNA]</scope>
    <source>
        <strain evidence="1 2">SPL73</strain>
    </source>
</reference>
<protein>
    <submittedName>
        <fullName evidence="1">Uncharacterized protein</fullName>
    </submittedName>
</protein>
<sequence>MDWTNHDSDIRMWEETPVNMYLDDTYKAFVDSIVPRSPELGELYGMIQYYGALDFDTDEYVIMSMNSLDVPLADVGAEVLNTAARQYLYERDGEENVDSSSGGTYFARLNMDERLAVMSILLGPDRINYFPVQENFGLEELLPIFPIMNRLTFMGYYSEWWGYGSTRSLPPNQRVLEYFPGSWEQVGYPGPSLGYRAARSYDYTAGT</sequence>
<dbReference type="AlphaFoldDB" id="A0A419T865"/>
<accession>A0A419T865</accession>
<dbReference type="EMBL" id="MCIA01000006">
    <property type="protein sequence ID" value="RKD33556.1"/>
    <property type="molecule type" value="Genomic_DNA"/>
</dbReference>
<dbReference type="RefSeq" id="WP_120195605.1">
    <property type="nucleotide sequence ID" value="NZ_MCIA01000006.1"/>
</dbReference>
<evidence type="ECO:0000313" key="2">
    <source>
        <dbReference type="Proteomes" id="UP000284277"/>
    </source>
</evidence>
<comment type="caution">
    <text evidence="1">The sequence shown here is derived from an EMBL/GenBank/DDBJ whole genome shotgun (WGS) entry which is preliminary data.</text>
</comment>
<proteinExistence type="predicted"/>